<dbReference type="PANTHER" id="PTHR20932">
    <property type="entry name" value="LYSM AND PUTATIVE PEPTIDOGLYCAN-BINDING DOMAIN-CONTAINING PROTEIN"/>
    <property type="match status" value="1"/>
</dbReference>
<dbReference type="EMBL" id="JAQQAF010000001">
    <property type="protein sequence ID" value="KAJ8513735.1"/>
    <property type="molecule type" value="Genomic_DNA"/>
</dbReference>
<feature type="compositionally biased region" description="Low complexity" evidence="1">
    <location>
        <begin position="39"/>
        <end position="58"/>
    </location>
</feature>
<organism evidence="3 4">
    <name type="scientific">Ensete ventricosum</name>
    <name type="common">Abyssinian banana</name>
    <name type="synonym">Musa ensete</name>
    <dbReference type="NCBI Taxonomy" id="4639"/>
    <lineage>
        <taxon>Eukaryota</taxon>
        <taxon>Viridiplantae</taxon>
        <taxon>Streptophyta</taxon>
        <taxon>Embryophyta</taxon>
        <taxon>Tracheophyta</taxon>
        <taxon>Spermatophyta</taxon>
        <taxon>Magnoliopsida</taxon>
        <taxon>Liliopsida</taxon>
        <taxon>Zingiberales</taxon>
        <taxon>Musaceae</taxon>
        <taxon>Ensete</taxon>
    </lineage>
</organism>
<feature type="region of interest" description="Disordered" evidence="1">
    <location>
        <begin position="192"/>
        <end position="248"/>
    </location>
</feature>
<feature type="domain" description="LysM" evidence="2">
    <location>
        <begin position="60"/>
        <end position="104"/>
    </location>
</feature>
<reference evidence="3 4" key="1">
    <citation type="submission" date="2022-12" db="EMBL/GenBank/DDBJ databases">
        <title>Chromosome-scale assembly of the Ensete ventricosum genome.</title>
        <authorList>
            <person name="Dussert Y."/>
            <person name="Stocks J."/>
            <person name="Wendawek A."/>
            <person name="Woldeyes F."/>
            <person name="Nichols R.A."/>
            <person name="Borrell J.S."/>
        </authorList>
    </citation>
    <scope>NUCLEOTIDE SEQUENCE [LARGE SCALE GENOMIC DNA]</scope>
    <source>
        <strain evidence="4">cv. Maze</strain>
        <tissue evidence="3">Seeds</tissue>
    </source>
</reference>
<dbReference type="SUPFAM" id="SSF54106">
    <property type="entry name" value="LysM domain"/>
    <property type="match status" value="1"/>
</dbReference>
<feature type="compositionally biased region" description="Polar residues" evidence="1">
    <location>
        <begin position="214"/>
        <end position="230"/>
    </location>
</feature>
<dbReference type="PANTHER" id="PTHR20932:SF36">
    <property type="entry name" value="OS03G0110600 PROTEIN"/>
    <property type="match status" value="1"/>
</dbReference>
<keyword evidence="4" id="KW-1185">Reference proteome</keyword>
<sequence>MLAEMVSRRDFQLFSDGFLDGNARRPREIEGIATITVTSSLPSPSSPSSSPGSSAGSSHIHHRVSKMDTLAGVAIKYGVEVADIKRLNGLVTDLQMFGHKSLQIPLPGRHPPSTYLCDDSVENGEHTPPYQPRNDVLDLIESLNWKPSSACKVSPAMSKLQGYYGLNPNKRGPELGGPEMADYKVGRRCLNDESSAKESSTCDPFPRRHRKSRSMANGFSTENGDITGENTVLEAADNNETERSIRRRQKTDAPEFLLKEDSNGGFSGRVGKAIAPRPKPGSRTDTDTKRLCAILSGDSIRAEGLFSVRKSSSTSCLQSQDPDTNSSLWPTSKWILKPDVLARPIFDGLPKSMTAKRNKTALD</sequence>
<proteinExistence type="predicted"/>
<dbReference type="Pfam" id="PF01476">
    <property type="entry name" value="LysM"/>
    <property type="match status" value="1"/>
</dbReference>
<evidence type="ECO:0000259" key="2">
    <source>
        <dbReference type="PROSITE" id="PS51782"/>
    </source>
</evidence>
<feature type="region of interest" description="Disordered" evidence="1">
    <location>
        <begin position="267"/>
        <end position="286"/>
    </location>
</feature>
<comment type="caution">
    <text evidence="3">The sequence shown here is derived from an EMBL/GenBank/DDBJ whole genome shotgun (WGS) entry which is preliminary data.</text>
</comment>
<gene>
    <name evidence="3" type="ORF">OPV22_004169</name>
</gene>
<name>A0AAV8S2N2_ENSVE</name>
<evidence type="ECO:0000256" key="1">
    <source>
        <dbReference type="SAM" id="MobiDB-lite"/>
    </source>
</evidence>
<protein>
    <recommendedName>
        <fullName evidence="2">LysM domain-containing protein</fullName>
    </recommendedName>
</protein>
<accession>A0AAV8S2N2</accession>
<evidence type="ECO:0000313" key="3">
    <source>
        <dbReference type="EMBL" id="KAJ8513735.1"/>
    </source>
</evidence>
<dbReference type="InterPro" id="IPR018392">
    <property type="entry name" value="LysM"/>
</dbReference>
<dbReference type="InterPro" id="IPR045030">
    <property type="entry name" value="LYSM1-4"/>
</dbReference>
<dbReference type="AlphaFoldDB" id="A0AAV8S2N2"/>
<evidence type="ECO:0000313" key="4">
    <source>
        <dbReference type="Proteomes" id="UP001222027"/>
    </source>
</evidence>
<feature type="region of interest" description="Disordered" evidence="1">
    <location>
        <begin position="37"/>
        <end position="61"/>
    </location>
</feature>
<dbReference type="Proteomes" id="UP001222027">
    <property type="component" value="Unassembled WGS sequence"/>
</dbReference>
<dbReference type="PROSITE" id="PS51782">
    <property type="entry name" value="LYSM"/>
    <property type="match status" value="1"/>
</dbReference>
<dbReference type="CDD" id="cd00118">
    <property type="entry name" value="LysM"/>
    <property type="match status" value="1"/>
</dbReference>
<dbReference type="Gene3D" id="3.10.350.10">
    <property type="entry name" value="LysM domain"/>
    <property type="match status" value="1"/>
</dbReference>
<dbReference type="InterPro" id="IPR036779">
    <property type="entry name" value="LysM_dom_sf"/>
</dbReference>